<evidence type="ECO:0000313" key="2">
    <source>
        <dbReference type="Proteomes" id="UP000811619"/>
    </source>
</evidence>
<proteinExistence type="predicted"/>
<dbReference type="EMBL" id="SRPY01000057">
    <property type="protein sequence ID" value="KAG5929440.1"/>
    <property type="molecule type" value="Genomic_DNA"/>
</dbReference>
<accession>A0A8K0JCW5</accession>
<keyword evidence="2" id="KW-1185">Reference proteome</keyword>
<gene>
    <name evidence="1" type="ORF">E4U42_005907</name>
</gene>
<organism evidence="1 2">
    <name type="scientific">Claviceps africana</name>
    <dbReference type="NCBI Taxonomy" id="83212"/>
    <lineage>
        <taxon>Eukaryota</taxon>
        <taxon>Fungi</taxon>
        <taxon>Dikarya</taxon>
        <taxon>Ascomycota</taxon>
        <taxon>Pezizomycotina</taxon>
        <taxon>Sordariomycetes</taxon>
        <taxon>Hypocreomycetidae</taxon>
        <taxon>Hypocreales</taxon>
        <taxon>Clavicipitaceae</taxon>
        <taxon>Claviceps</taxon>
    </lineage>
</organism>
<dbReference type="Proteomes" id="UP000811619">
    <property type="component" value="Unassembled WGS sequence"/>
</dbReference>
<dbReference type="OrthoDB" id="27652at2759"/>
<name>A0A8K0JCW5_9HYPO</name>
<sequence length="102" mass="11352">MAGFLTKIKSASSALPNQTSKDALAKKKDDVVFEMTPLERMLQHAGPLREDGSDRFFGFENFGNTWYELLCCVGPSSLAPVRADMTLHPQLLQLHRASPLLF</sequence>
<evidence type="ECO:0000313" key="1">
    <source>
        <dbReference type="EMBL" id="KAG5929440.1"/>
    </source>
</evidence>
<reference evidence="1" key="1">
    <citation type="journal article" date="2020" name="bioRxiv">
        <title>Whole genome comparisons of ergot fungi reveals the divergence and evolution of species within the genus Claviceps are the result of varying mechanisms driving genome evolution and host range expansion.</title>
        <authorList>
            <person name="Wyka S.A."/>
            <person name="Mondo S.J."/>
            <person name="Liu M."/>
            <person name="Dettman J."/>
            <person name="Nalam V."/>
            <person name="Broders K.D."/>
        </authorList>
    </citation>
    <scope>NUCLEOTIDE SEQUENCE</scope>
    <source>
        <strain evidence="1">CCC 489</strain>
    </source>
</reference>
<protein>
    <submittedName>
        <fullName evidence="1">Uncharacterized protein</fullName>
    </submittedName>
</protein>
<dbReference type="AlphaFoldDB" id="A0A8K0JCW5"/>
<comment type="caution">
    <text evidence="1">The sequence shown here is derived from an EMBL/GenBank/DDBJ whole genome shotgun (WGS) entry which is preliminary data.</text>
</comment>